<name>A0A0K2SHR0_LIMPI</name>
<keyword evidence="3 7" id="KW-0641">Proline biosynthesis</keyword>
<proteinExistence type="inferred from homology"/>
<evidence type="ECO:0000313" key="10">
    <source>
        <dbReference type="Proteomes" id="UP000065807"/>
    </source>
</evidence>
<evidence type="ECO:0000256" key="2">
    <source>
        <dbReference type="ARBA" id="ARBA00022605"/>
    </source>
</evidence>
<dbReference type="NCBIfam" id="TIGR00407">
    <property type="entry name" value="proA"/>
    <property type="match status" value="1"/>
</dbReference>
<comment type="function">
    <text evidence="7">Catalyzes the NADPH-dependent reduction of L-glutamate 5-phosphate into L-glutamate 5-semialdehyde and phosphate. The product spontaneously undergoes cyclization to form 1-pyrroline-5-carboxylate.</text>
</comment>
<evidence type="ECO:0000256" key="5">
    <source>
        <dbReference type="ARBA" id="ARBA00023002"/>
    </source>
</evidence>
<dbReference type="PATRIC" id="fig|1555112.3.peg.817"/>
<sequence length="420" mass="44958">MERQQAVAGEIEAVRAQASAARQAARWLARTTTATRDRLLRAMAEALEEAAGPILDANREDTASAAGRPPAFRDRLALDERRLAAMGESLQQVAALPDPLGRGEGWVRPNGLRIRKVRVPLGVVGLIYEARPNVTAEAAALALKAGNAILLRGGSEAHRSNRAVVEALRAGAVTAGAPPDVVNLLPPGRESARALMVTPGLVDVLIPRGGPELIRAVVAEARVPVIETGAGNCHTYVHQDADLEMALRIAVNAKTQRPAVCNAMETLLVHRDAAPAFLPRLGDAMREKGVTLRGCPETRRHLPWAEEATEADWATEYLDLILAVRVVDDLDQALAHIARYTTGHSEAIVTRSLEAAHRFQQEVDAAVVYVNASTRFTDGGEFGLGAEVGISTQKLHARGPMGLEALTTVRFLVEGEGQVR</sequence>
<dbReference type="EC" id="1.2.1.41" evidence="7"/>
<dbReference type="PIRSF" id="PIRSF000151">
    <property type="entry name" value="GPR"/>
    <property type="match status" value="1"/>
</dbReference>
<feature type="domain" description="Aldehyde dehydrogenase" evidence="8">
    <location>
        <begin position="321"/>
        <end position="383"/>
    </location>
</feature>
<accession>A0A0K2SHR0</accession>
<dbReference type="NCBIfam" id="NF001221">
    <property type="entry name" value="PRK00197.1"/>
    <property type="match status" value="1"/>
</dbReference>
<evidence type="ECO:0000256" key="1">
    <source>
        <dbReference type="ARBA" id="ARBA00004985"/>
    </source>
</evidence>
<keyword evidence="10" id="KW-1185">Reference proteome</keyword>
<dbReference type="Proteomes" id="UP000065807">
    <property type="component" value="Chromosome"/>
</dbReference>
<organism evidence="9 10">
    <name type="scientific">Limnochorda pilosa</name>
    <dbReference type="NCBI Taxonomy" id="1555112"/>
    <lineage>
        <taxon>Bacteria</taxon>
        <taxon>Bacillati</taxon>
        <taxon>Bacillota</taxon>
        <taxon>Limnochordia</taxon>
        <taxon>Limnochordales</taxon>
        <taxon>Limnochordaceae</taxon>
        <taxon>Limnochorda</taxon>
    </lineage>
</organism>
<dbReference type="CDD" id="cd07079">
    <property type="entry name" value="ALDH_F18-19_ProA-GPR"/>
    <property type="match status" value="1"/>
</dbReference>
<dbReference type="Gene3D" id="3.40.605.10">
    <property type="entry name" value="Aldehyde Dehydrogenase, Chain A, domain 1"/>
    <property type="match status" value="1"/>
</dbReference>
<dbReference type="PROSITE" id="PS01223">
    <property type="entry name" value="PROA"/>
    <property type="match status" value="1"/>
</dbReference>
<keyword evidence="4 7" id="KW-0521">NADP</keyword>
<dbReference type="Pfam" id="PF00171">
    <property type="entry name" value="Aldedh"/>
    <property type="match status" value="2"/>
</dbReference>
<evidence type="ECO:0000256" key="6">
    <source>
        <dbReference type="ARBA" id="ARBA00049024"/>
    </source>
</evidence>
<dbReference type="GO" id="GO:0050661">
    <property type="term" value="F:NADP binding"/>
    <property type="evidence" value="ECO:0007669"/>
    <property type="project" value="InterPro"/>
</dbReference>
<comment type="similarity">
    <text evidence="7">Belongs to the gamma-glutamyl phosphate reductase family.</text>
</comment>
<dbReference type="PANTHER" id="PTHR11063:SF8">
    <property type="entry name" value="DELTA-1-PYRROLINE-5-CARBOXYLATE SYNTHASE"/>
    <property type="match status" value="1"/>
</dbReference>
<dbReference type="InterPro" id="IPR020593">
    <property type="entry name" value="G-glutamylP_reductase_CS"/>
</dbReference>
<feature type="domain" description="Aldehyde dehydrogenase" evidence="8">
    <location>
        <begin position="10"/>
        <end position="287"/>
    </location>
</feature>
<protein>
    <recommendedName>
        <fullName evidence="7">Gamma-glutamyl phosphate reductase</fullName>
        <shortName evidence="7">GPR</shortName>
        <ecNumber evidence="7">1.2.1.41</ecNumber>
    </recommendedName>
    <alternativeName>
        <fullName evidence="7">Glutamate-5-semialdehyde dehydrogenase</fullName>
    </alternativeName>
    <alternativeName>
        <fullName evidence="7">Glutamyl-gamma-semialdehyde dehydrogenase</fullName>
        <shortName evidence="7">GSA dehydrogenase</shortName>
    </alternativeName>
</protein>
<dbReference type="GO" id="GO:0055129">
    <property type="term" value="P:L-proline biosynthetic process"/>
    <property type="evidence" value="ECO:0007669"/>
    <property type="project" value="UniProtKB-UniRule"/>
</dbReference>
<keyword evidence="5 7" id="KW-0560">Oxidoreductase</keyword>
<gene>
    <name evidence="7" type="primary">proA</name>
    <name evidence="9" type="ORF">LIP_0786</name>
</gene>
<dbReference type="FunFam" id="3.40.309.10:FF:000006">
    <property type="entry name" value="Gamma-glutamyl phosphate reductase"/>
    <property type="match status" value="1"/>
</dbReference>
<dbReference type="SUPFAM" id="SSF53720">
    <property type="entry name" value="ALDH-like"/>
    <property type="match status" value="1"/>
</dbReference>
<dbReference type="InterPro" id="IPR016163">
    <property type="entry name" value="Ald_DH_C"/>
</dbReference>
<evidence type="ECO:0000256" key="4">
    <source>
        <dbReference type="ARBA" id="ARBA00022857"/>
    </source>
</evidence>
<dbReference type="EMBL" id="AP014924">
    <property type="protein sequence ID" value="BAS26643.1"/>
    <property type="molecule type" value="Genomic_DNA"/>
</dbReference>
<reference evidence="10" key="1">
    <citation type="submission" date="2015-07" db="EMBL/GenBank/DDBJ databases">
        <title>Complete genome sequence and phylogenetic analysis of Limnochorda pilosa.</title>
        <authorList>
            <person name="Watanabe M."/>
            <person name="Kojima H."/>
            <person name="Fukui M."/>
        </authorList>
    </citation>
    <scope>NUCLEOTIDE SEQUENCE [LARGE SCALE GENOMIC DNA]</scope>
    <source>
        <strain evidence="10">HC45</strain>
    </source>
</reference>
<evidence type="ECO:0000256" key="3">
    <source>
        <dbReference type="ARBA" id="ARBA00022650"/>
    </source>
</evidence>
<dbReference type="PANTHER" id="PTHR11063">
    <property type="entry name" value="GLUTAMATE SEMIALDEHYDE DEHYDROGENASE"/>
    <property type="match status" value="1"/>
</dbReference>
<dbReference type="GO" id="GO:0005737">
    <property type="term" value="C:cytoplasm"/>
    <property type="evidence" value="ECO:0007669"/>
    <property type="project" value="UniProtKB-SubCell"/>
</dbReference>
<dbReference type="InterPro" id="IPR016162">
    <property type="entry name" value="Ald_DH_N"/>
</dbReference>
<comment type="subcellular location">
    <subcellularLocation>
        <location evidence="7">Cytoplasm</location>
    </subcellularLocation>
</comment>
<dbReference type="RefSeq" id="WP_068134498.1">
    <property type="nucleotide sequence ID" value="NZ_AP014924.1"/>
</dbReference>
<keyword evidence="7" id="KW-0963">Cytoplasm</keyword>
<comment type="pathway">
    <text evidence="1 7">Amino-acid biosynthesis; L-proline biosynthesis; L-glutamate 5-semialdehyde from L-glutamate: step 2/2.</text>
</comment>
<dbReference type="Gene3D" id="3.40.309.10">
    <property type="entry name" value="Aldehyde Dehydrogenase, Chain A, domain 2"/>
    <property type="match status" value="1"/>
</dbReference>
<dbReference type="InterPro" id="IPR015590">
    <property type="entry name" value="Aldehyde_DH_dom"/>
</dbReference>
<dbReference type="OrthoDB" id="9809970at2"/>
<dbReference type="UniPathway" id="UPA00098">
    <property type="reaction ID" value="UER00360"/>
</dbReference>
<dbReference type="AlphaFoldDB" id="A0A0K2SHR0"/>
<dbReference type="InterPro" id="IPR000965">
    <property type="entry name" value="GPR_dom"/>
</dbReference>
<dbReference type="KEGG" id="lpil:LIP_0786"/>
<evidence type="ECO:0000313" key="9">
    <source>
        <dbReference type="EMBL" id="BAS26643.1"/>
    </source>
</evidence>
<dbReference type="STRING" id="1555112.LIP_0786"/>
<comment type="catalytic activity">
    <reaction evidence="6 7">
        <text>L-glutamate 5-semialdehyde + phosphate + NADP(+) = L-glutamyl 5-phosphate + NADPH + H(+)</text>
        <dbReference type="Rhea" id="RHEA:19541"/>
        <dbReference type="ChEBI" id="CHEBI:15378"/>
        <dbReference type="ChEBI" id="CHEBI:43474"/>
        <dbReference type="ChEBI" id="CHEBI:57783"/>
        <dbReference type="ChEBI" id="CHEBI:58066"/>
        <dbReference type="ChEBI" id="CHEBI:58274"/>
        <dbReference type="ChEBI" id="CHEBI:58349"/>
        <dbReference type="EC" id="1.2.1.41"/>
    </reaction>
</comment>
<evidence type="ECO:0000256" key="7">
    <source>
        <dbReference type="HAMAP-Rule" id="MF_00412"/>
    </source>
</evidence>
<evidence type="ECO:0000259" key="8">
    <source>
        <dbReference type="Pfam" id="PF00171"/>
    </source>
</evidence>
<reference evidence="10" key="2">
    <citation type="journal article" date="2016" name="Int. J. Syst. Evol. Microbiol.">
        <title>Complete genome sequence and cell structure of Limnochorda pilosa, a Gram-negative spore-former within the phylum Firmicutes.</title>
        <authorList>
            <person name="Watanabe M."/>
            <person name="Kojima H."/>
            <person name="Fukui M."/>
        </authorList>
    </citation>
    <scope>NUCLEOTIDE SEQUENCE [LARGE SCALE GENOMIC DNA]</scope>
    <source>
        <strain evidence="10">HC45</strain>
    </source>
</reference>
<dbReference type="InterPro" id="IPR012134">
    <property type="entry name" value="Glu-5-SA_DH"/>
</dbReference>
<keyword evidence="2 7" id="KW-0028">Amino-acid biosynthesis</keyword>
<dbReference type="GO" id="GO:0004350">
    <property type="term" value="F:glutamate-5-semialdehyde dehydrogenase activity"/>
    <property type="evidence" value="ECO:0007669"/>
    <property type="project" value="UniProtKB-UniRule"/>
</dbReference>
<dbReference type="InterPro" id="IPR016161">
    <property type="entry name" value="Ald_DH/histidinol_DH"/>
</dbReference>
<dbReference type="HAMAP" id="MF_00412">
    <property type="entry name" value="ProA"/>
    <property type="match status" value="1"/>
</dbReference>